<dbReference type="Pfam" id="PF12844">
    <property type="entry name" value="HTH_19"/>
    <property type="match status" value="1"/>
</dbReference>
<feature type="domain" description="HTH cro/C1-type" evidence="4">
    <location>
        <begin position="12"/>
        <end position="67"/>
    </location>
</feature>
<evidence type="ECO:0000259" key="4">
    <source>
        <dbReference type="PROSITE" id="PS50943"/>
    </source>
</evidence>
<protein>
    <recommendedName>
        <fullName evidence="4">HTH cro/C1-type domain-containing protein</fullName>
    </recommendedName>
</protein>
<evidence type="ECO:0000313" key="5">
    <source>
        <dbReference type="EMBL" id="GAA0880585.1"/>
    </source>
</evidence>
<dbReference type="InterPro" id="IPR001387">
    <property type="entry name" value="Cro/C1-type_HTH"/>
</dbReference>
<keyword evidence="6" id="KW-1185">Reference proteome</keyword>
<dbReference type="CDD" id="cd00093">
    <property type="entry name" value="HTH_XRE"/>
    <property type="match status" value="1"/>
</dbReference>
<proteinExistence type="predicted"/>
<evidence type="ECO:0000256" key="3">
    <source>
        <dbReference type="ARBA" id="ARBA00023163"/>
    </source>
</evidence>
<evidence type="ECO:0000256" key="2">
    <source>
        <dbReference type="ARBA" id="ARBA00023125"/>
    </source>
</evidence>
<dbReference type="InterPro" id="IPR010982">
    <property type="entry name" value="Lambda_DNA-bd_dom_sf"/>
</dbReference>
<reference evidence="6" key="1">
    <citation type="journal article" date="2019" name="Int. J. Syst. Evol. Microbiol.">
        <title>The Global Catalogue of Microorganisms (GCM) 10K type strain sequencing project: providing services to taxonomists for standard genome sequencing and annotation.</title>
        <authorList>
            <consortium name="The Broad Institute Genomics Platform"/>
            <consortium name="The Broad Institute Genome Sequencing Center for Infectious Disease"/>
            <person name="Wu L."/>
            <person name="Ma J."/>
        </authorList>
    </citation>
    <scope>NUCLEOTIDE SEQUENCE [LARGE SCALE GENOMIC DNA]</scope>
    <source>
        <strain evidence="6">JCM 16112</strain>
    </source>
</reference>
<dbReference type="Gene3D" id="2.10.109.10">
    <property type="entry name" value="Umud Fragment, subunit A"/>
    <property type="match status" value="1"/>
</dbReference>
<sequence length="272" mass="30457">MAKSTNFFAENLRFLRERRKMTQQELADRLEATRSKVNALESGQTKSPAMDDLMAVSELFGISIDSLIRVKLSKLGELKLRDLEAGNDVYIRGGNLRVLAISVDRDNNENVEYVPVKAKAGYRTGYNDPEFIATLPKYSLPNLPGGGTFRIFPTTGDSMEPIPEGSDVIAQFVADWTALKPGTPCIVILRESQDFVFKLVTLGQEGKVLLKSLNPLFEPYAVPVEEVLEIWALYAYTSREIPEQEGDMRQLMRMMAKMQTEIGELRRVSGVG</sequence>
<keyword evidence="1" id="KW-0805">Transcription regulation</keyword>
<name>A0ABP3YGL8_9BACT</name>
<dbReference type="RefSeq" id="WP_343854025.1">
    <property type="nucleotide sequence ID" value="NZ_BAAAFI010000045.1"/>
</dbReference>
<dbReference type="EMBL" id="BAAAFI010000045">
    <property type="protein sequence ID" value="GAA0880585.1"/>
    <property type="molecule type" value="Genomic_DNA"/>
</dbReference>
<dbReference type="PANTHER" id="PTHR40661">
    <property type="match status" value="1"/>
</dbReference>
<keyword evidence="3" id="KW-0804">Transcription</keyword>
<dbReference type="InterPro" id="IPR036286">
    <property type="entry name" value="LexA/Signal_pep-like_sf"/>
</dbReference>
<evidence type="ECO:0000313" key="6">
    <source>
        <dbReference type="Proteomes" id="UP001500469"/>
    </source>
</evidence>
<dbReference type="CDD" id="cd06529">
    <property type="entry name" value="S24_LexA-like"/>
    <property type="match status" value="1"/>
</dbReference>
<dbReference type="Proteomes" id="UP001500469">
    <property type="component" value="Unassembled WGS sequence"/>
</dbReference>
<gene>
    <name evidence="5" type="ORF">GCM10009119_35550</name>
</gene>
<organism evidence="5 6">
    <name type="scientific">Algoriphagus jejuensis</name>
    <dbReference type="NCBI Taxonomy" id="419934"/>
    <lineage>
        <taxon>Bacteria</taxon>
        <taxon>Pseudomonadati</taxon>
        <taxon>Bacteroidota</taxon>
        <taxon>Cytophagia</taxon>
        <taxon>Cytophagales</taxon>
        <taxon>Cyclobacteriaceae</taxon>
        <taxon>Algoriphagus</taxon>
    </lineage>
</organism>
<dbReference type="SUPFAM" id="SSF47413">
    <property type="entry name" value="lambda repressor-like DNA-binding domains"/>
    <property type="match status" value="1"/>
</dbReference>
<dbReference type="SMART" id="SM00530">
    <property type="entry name" value="HTH_XRE"/>
    <property type="match status" value="1"/>
</dbReference>
<comment type="caution">
    <text evidence="5">The sequence shown here is derived from an EMBL/GenBank/DDBJ whole genome shotgun (WGS) entry which is preliminary data.</text>
</comment>
<dbReference type="Gene3D" id="1.10.260.40">
    <property type="entry name" value="lambda repressor-like DNA-binding domains"/>
    <property type="match status" value="1"/>
</dbReference>
<accession>A0ABP3YGL8</accession>
<dbReference type="InterPro" id="IPR039418">
    <property type="entry name" value="LexA-like"/>
</dbReference>
<dbReference type="PROSITE" id="PS50943">
    <property type="entry name" value="HTH_CROC1"/>
    <property type="match status" value="1"/>
</dbReference>
<dbReference type="PANTHER" id="PTHR40661:SF3">
    <property type="entry name" value="FELS-1 PROPHAGE TRANSCRIPTIONAL REGULATOR"/>
    <property type="match status" value="1"/>
</dbReference>
<evidence type="ECO:0000256" key="1">
    <source>
        <dbReference type="ARBA" id="ARBA00023015"/>
    </source>
</evidence>
<keyword evidence="2" id="KW-0238">DNA-binding</keyword>
<dbReference type="SUPFAM" id="SSF51306">
    <property type="entry name" value="LexA/Signal peptidase"/>
    <property type="match status" value="1"/>
</dbReference>